<evidence type="ECO:0000256" key="3">
    <source>
        <dbReference type="ARBA" id="ARBA00022475"/>
    </source>
</evidence>
<dbReference type="InterPro" id="IPR000412">
    <property type="entry name" value="ABC_2_transport"/>
</dbReference>
<keyword evidence="6 8" id="KW-0472">Membrane</keyword>
<dbReference type="GO" id="GO:0046677">
    <property type="term" value="P:response to antibiotic"/>
    <property type="evidence" value="ECO:0007669"/>
    <property type="project" value="UniProtKB-KW"/>
</dbReference>
<dbReference type="Pfam" id="PF12698">
    <property type="entry name" value="ABC2_membrane_3"/>
    <property type="match status" value="1"/>
</dbReference>
<evidence type="ECO:0000256" key="7">
    <source>
        <dbReference type="ARBA" id="ARBA00023251"/>
    </source>
</evidence>
<dbReference type="InterPro" id="IPR051328">
    <property type="entry name" value="T7SS_ABC-Transporter"/>
</dbReference>
<keyword evidence="5 8" id="KW-1133">Transmembrane helix</keyword>
<dbReference type="STRING" id="417102.CA982_05710"/>
<accession>A0A243QDI8</accession>
<reference evidence="10 11" key="1">
    <citation type="submission" date="2017-05" db="EMBL/GenBank/DDBJ databases">
        <title>Biotechnological potential of actinobacteria isolated from South African environments.</title>
        <authorList>
            <person name="Le Roes-Hill M."/>
            <person name="Prins A."/>
            <person name="Durrell K.A."/>
        </authorList>
    </citation>
    <scope>NUCLEOTIDE SEQUENCE [LARGE SCALE GENOMIC DNA]</scope>
    <source>
        <strain evidence="10">BS2</strain>
    </source>
</reference>
<feature type="domain" description="ABC-2 type transporter transmembrane" evidence="9">
    <location>
        <begin position="77"/>
        <end position="268"/>
    </location>
</feature>
<keyword evidence="11" id="KW-1185">Reference proteome</keyword>
<dbReference type="PANTHER" id="PTHR43077">
    <property type="entry name" value="TRANSPORT PERMEASE YVFS-RELATED"/>
    <property type="match status" value="1"/>
</dbReference>
<evidence type="ECO:0000256" key="4">
    <source>
        <dbReference type="ARBA" id="ARBA00022692"/>
    </source>
</evidence>
<dbReference type="InterPro" id="IPR013525">
    <property type="entry name" value="ABC2_TM"/>
</dbReference>
<evidence type="ECO:0000256" key="8">
    <source>
        <dbReference type="SAM" id="Phobius"/>
    </source>
</evidence>
<protein>
    <submittedName>
        <fullName evidence="10">ABC transporter</fullName>
    </submittedName>
</protein>
<feature type="transmembrane region" description="Helical" evidence="8">
    <location>
        <begin position="125"/>
        <end position="152"/>
    </location>
</feature>
<feature type="transmembrane region" description="Helical" evidence="8">
    <location>
        <begin position="48"/>
        <end position="66"/>
    </location>
</feature>
<keyword evidence="4 8" id="KW-0812">Transmembrane</keyword>
<dbReference type="Proteomes" id="UP000194632">
    <property type="component" value="Unassembled WGS sequence"/>
</dbReference>
<dbReference type="GO" id="GO:0043190">
    <property type="term" value="C:ATP-binding cassette (ABC) transporter complex"/>
    <property type="evidence" value="ECO:0007669"/>
    <property type="project" value="InterPro"/>
</dbReference>
<comment type="similarity">
    <text evidence="2">Belongs to the ABC-2 integral membrane protein family.</text>
</comment>
<organism evidence="10 11">
    <name type="scientific">Gordonia lacunae</name>
    <dbReference type="NCBI Taxonomy" id="417102"/>
    <lineage>
        <taxon>Bacteria</taxon>
        <taxon>Bacillati</taxon>
        <taxon>Actinomycetota</taxon>
        <taxon>Actinomycetes</taxon>
        <taxon>Mycobacteriales</taxon>
        <taxon>Gordoniaceae</taxon>
        <taxon>Gordonia</taxon>
    </lineage>
</organism>
<feature type="transmembrane region" description="Helical" evidence="8">
    <location>
        <begin position="81"/>
        <end position="104"/>
    </location>
</feature>
<dbReference type="PANTHER" id="PTHR43077:SF8">
    <property type="entry name" value="DOXORUBICIN RESISTANCE ABC TRANSPORTER PERMEASE PROTEIN DRRB"/>
    <property type="match status" value="1"/>
</dbReference>
<dbReference type="PIRSF" id="PIRSF006648">
    <property type="entry name" value="DrrB"/>
    <property type="match status" value="1"/>
</dbReference>
<evidence type="ECO:0000313" key="10">
    <source>
        <dbReference type="EMBL" id="OUC79802.1"/>
    </source>
</evidence>
<feature type="transmembrane region" description="Helical" evidence="8">
    <location>
        <begin position="252"/>
        <end position="269"/>
    </location>
</feature>
<evidence type="ECO:0000256" key="1">
    <source>
        <dbReference type="ARBA" id="ARBA00004651"/>
    </source>
</evidence>
<name>A0A243QDI8_9ACTN</name>
<comment type="caution">
    <text evidence="10">The sequence shown here is derived from an EMBL/GenBank/DDBJ whole genome shotgun (WGS) entry which is preliminary data.</text>
</comment>
<dbReference type="OrthoDB" id="8988363at2"/>
<keyword evidence="3" id="KW-1003">Cell membrane</keyword>
<dbReference type="GO" id="GO:0140359">
    <property type="term" value="F:ABC-type transporter activity"/>
    <property type="evidence" value="ECO:0007669"/>
    <property type="project" value="InterPro"/>
</dbReference>
<sequence>MTTSDVLRSGATSGAATTALIEPRVRPVQQWWALSGRGISKVFRGGEVIFAFISPAFLAVCFYLPLRSIVEVAPGINYGQFLMPIIVLQSVNFAASSAAMRAAFDGVQGINTRFRVMPMSPVIPMLARTATNGVLLVISLTCAAVACLIIDWRPGGGFWGTVGLFGLAFLIGALFSWAADGLGLVAGSPEATSQALALPTLILGMMSTGFVPLEQFPEWIQPFVRNQPISQFADSMRALDAGTATWHQLQPSLWWCAGLAATALLLLAVSTRRTR</sequence>
<evidence type="ECO:0000259" key="9">
    <source>
        <dbReference type="Pfam" id="PF12698"/>
    </source>
</evidence>
<evidence type="ECO:0000256" key="5">
    <source>
        <dbReference type="ARBA" id="ARBA00022989"/>
    </source>
</evidence>
<keyword evidence="7" id="KW-0046">Antibiotic resistance</keyword>
<evidence type="ECO:0000313" key="11">
    <source>
        <dbReference type="Proteomes" id="UP000194632"/>
    </source>
</evidence>
<dbReference type="AlphaFoldDB" id="A0A243QDI8"/>
<evidence type="ECO:0000256" key="6">
    <source>
        <dbReference type="ARBA" id="ARBA00023136"/>
    </source>
</evidence>
<proteinExistence type="inferred from homology"/>
<gene>
    <name evidence="10" type="ORF">CA982_05710</name>
</gene>
<dbReference type="EMBL" id="NGFO01000005">
    <property type="protein sequence ID" value="OUC79802.1"/>
    <property type="molecule type" value="Genomic_DNA"/>
</dbReference>
<feature type="transmembrane region" description="Helical" evidence="8">
    <location>
        <begin position="158"/>
        <end position="179"/>
    </location>
</feature>
<evidence type="ECO:0000256" key="2">
    <source>
        <dbReference type="ARBA" id="ARBA00007783"/>
    </source>
</evidence>
<dbReference type="RefSeq" id="WP_086534389.1">
    <property type="nucleotide sequence ID" value="NZ_JBLKRZ010000001.1"/>
</dbReference>
<comment type="subcellular location">
    <subcellularLocation>
        <location evidence="1">Cell membrane</location>
        <topology evidence="1">Multi-pass membrane protein</topology>
    </subcellularLocation>
</comment>